<reference evidence="1 2" key="1">
    <citation type="submission" date="2019-08" db="EMBL/GenBank/DDBJ databases">
        <title>Complete genome sequence of Kushneria sp. YCWA18, a halophilic phosphate-solubilizing bacterium isolated from Daqiao saltern in China.</title>
        <authorList>
            <person name="Du G.-X."/>
            <person name="Qu L.-Y."/>
        </authorList>
    </citation>
    <scope>NUCLEOTIDE SEQUENCE [LARGE SCALE GENOMIC DNA]</scope>
    <source>
        <strain evidence="1 2">YCWA18</strain>
    </source>
</reference>
<proteinExistence type="predicted"/>
<dbReference type="EMBL" id="CP043420">
    <property type="protein sequence ID" value="QEL11417.1"/>
    <property type="molecule type" value="Genomic_DNA"/>
</dbReference>
<gene>
    <name evidence="1" type="ORF">FY550_09880</name>
</gene>
<keyword evidence="2" id="KW-1185">Reference proteome</keyword>
<evidence type="ECO:0000313" key="1">
    <source>
        <dbReference type="EMBL" id="QEL11417.1"/>
    </source>
</evidence>
<sequence length="112" mass="12801">MTRPDGTIRTRRHSLSRWWLAGLLIGCLLPIGLGQARTELVTDRLFRICFHTPAAIRAVSRRRAVQRRRGYPLRRLPTSLRRLIPPRLAAMHLLPMTADSDCLCRRGPPLVS</sequence>
<evidence type="ECO:0000313" key="2">
    <source>
        <dbReference type="Proteomes" id="UP000322553"/>
    </source>
</evidence>
<protein>
    <submittedName>
        <fullName evidence="1">Uncharacterized protein</fullName>
    </submittedName>
</protein>
<organism evidence="1 2">
    <name type="scientific">Kushneria phosphatilytica</name>
    <dbReference type="NCBI Taxonomy" id="657387"/>
    <lineage>
        <taxon>Bacteria</taxon>
        <taxon>Pseudomonadati</taxon>
        <taxon>Pseudomonadota</taxon>
        <taxon>Gammaproteobacteria</taxon>
        <taxon>Oceanospirillales</taxon>
        <taxon>Halomonadaceae</taxon>
        <taxon>Kushneria</taxon>
    </lineage>
</organism>
<dbReference type="KEGG" id="kuy:FY550_09880"/>
<dbReference type="Proteomes" id="UP000322553">
    <property type="component" value="Chromosome"/>
</dbReference>
<name>A0A1S1NYD2_9GAMM</name>
<dbReference type="AlphaFoldDB" id="A0A1S1NYD2"/>
<accession>A0A1S1NYD2</accession>